<dbReference type="EnsemblPlants" id="OGLUM03G24550.1">
    <property type="protein sequence ID" value="OGLUM03G24550.1"/>
    <property type="gene ID" value="OGLUM03G24550"/>
</dbReference>
<keyword evidence="3" id="KW-1185">Reference proteome</keyword>
<protein>
    <recommendedName>
        <fullName evidence="4">AP2/ERF domain-containing protein</fullName>
    </recommendedName>
</protein>
<feature type="compositionally biased region" description="Low complexity" evidence="1">
    <location>
        <begin position="34"/>
        <end position="54"/>
    </location>
</feature>
<dbReference type="AlphaFoldDB" id="A0A0D9Z9R8"/>
<evidence type="ECO:0008006" key="4">
    <source>
        <dbReference type="Google" id="ProtNLM"/>
    </source>
</evidence>
<dbReference type="Proteomes" id="UP000026961">
    <property type="component" value="Chromosome 3"/>
</dbReference>
<evidence type="ECO:0000313" key="2">
    <source>
        <dbReference type="EnsemblPlants" id="OGLUM03G24550.1"/>
    </source>
</evidence>
<evidence type="ECO:0000256" key="1">
    <source>
        <dbReference type="SAM" id="MobiDB-lite"/>
    </source>
</evidence>
<reference evidence="2" key="2">
    <citation type="submission" date="2018-05" db="EMBL/GenBank/DDBJ databases">
        <title>OgluRS3 (Oryza glumaepatula Reference Sequence Version 3).</title>
        <authorList>
            <person name="Zhang J."/>
            <person name="Kudrna D."/>
            <person name="Lee S."/>
            <person name="Talag J."/>
            <person name="Welchert J."/>
            <person name="Wing R.A."/>
        </authorList>
    </citation>
    <scope>NUCLEOTIDE SEQUENCE [LARGE SCALE GENOMIC DNA]</scope>
</reference>
<evidence type="ECO:0000313" key="3">
    <source>
        <dbReference type="Proteomes" id="UP000026961"/>
    </source>
</evidence>
<dbReference type="Gramene" id="OGLUM03G24550.1">
    <property type="protein sequence ID" value="OGLUM03G24550.1"/>
    <property type="gene ID" value="OGLUM03G24550"/>
</dbReference>
<name>A0A0D9Z9R8_9ORYZ</name>
<proteinExistence type="predicted"/>
<dbReference type="HOGENOM" id="CLU_2907765_0_0_1"/>
<reference evidence="2" key="1">
    <citation type="submission" date="2015-04" db="UniProtKB">
        <authorList>
            <consortium name="EnsemblPlants"/>
        </authorList>
    </citation>
    <scope>IDENTIFICATION</scope>
</reference>
<organism evidence="2">
    <name type="scientific">Oryza glumipatula</name>
    <dbReference type="NCBI Taxonomy" id="40148"/>
    <lineage>
        <taxon>Eukaryota</taxon>
        <taxon>Viridiplantae</taxon>
        <taxon>Streptophyta</taxon>
        <taxon>Embryophyta</taxon>
        <taxon>Tracheophyta</taxon>
        <taxon>Spermatophyta</taxon>
        <taxon>Magnoliopsida</taxon>
        <taxon>Liliopsida</taxon>
        <taxon>Poales</taxon>
        <taxon>Poaceae</taxon>
        <taxon>BOP clade</taxon>
        <taxon>Oryzoideae</taxon>
        <taxon>Oryzeae</taxon>
        <taxon>Oryzinae</taxon>
        <taxon>Oryza</taxon>
    </lineage>
</organism>
<accession>A0A0D9Z9R8</accession>
<feature type="region of interest" description="Disordered" evidence="1">
    <location>
        <begin position="33"/>
        <end position="62"/>
    </location>
</feature>
<dbReference type="STRING" id="40148.A0A0D9Z9R8"/>
<sequence>MTVVAGMQEEVAEAYNIAVITFRGLNAITNFDMSPTTPRASLTAPSSPSATVPSDGAKDAKV</sequence>